<dbReference type="OMA" id="YTFMANI"/>
<dbReference type="GO" id="GO:0030599">
    <property type="term" value="F:pectinesterase activity"/>
    <property type="evidence" value="ECO:0007669"/>
    <property type="project" value="UniProtKB-EC"/>
</dbReference>
<gene>
    <name evidence="13" type="ORF">Pdw03_5340</name>
</gene>
<comment type="subcellular location">
    <subcellularLocation>
        <location evidence="1">Secreted</location>
    </subcellularLocation>
</comment>
<keyword evidence="8" id="KW-0063">Aspartyl esterase</keyword>
<evidence type="ECO:0000256" key="6">
    <source>
        <dbReference type="ARBA" id="ARBA00022729"/>
    </source>
</evidence>
<accession>A0A7T7BPU1</accession>
<dbReference type="InterPro" id="IPR000070">
    <property type="entry name" value="Pectinesterase_cat"/>
</dbReference>
<evidence type="ECO:0000259" key="12">
    <source>
        <dbReference type="Pfam" id="PF01095"/>
    </source>
</evidence>
<dbReference type="VEuPathDB" id="FungiDB:PDIP_02280"/>
<comment type="pathway">
    <text evidence="2">Glycan metabolism; pectin degradation; 2-dehydro-3-deoxy-D-gluconate from pectin: step 1/5.</text>
</comment>
<evidence type="ECO:0000313" key="14">
    <source>
        <dbReference type="Proteomes" id="UP000595662"/>
    </source>
</evidence>
<dbReference type="InterPro" id="IPR011050">
    <property type="entry name" value="Pectin_lyase_fold/virulence"/>
</dbReference>
<dbReference type="Gene3D" id="2.160.20.10">
    <property type="entry name" value="Single-stranded right-handed beta-helix, Pectin lyase-like"/>
    <property type="match status" value="1"/>
</dbReference>
<evidence type="ECO:0000256" key="4">
    <source>
        <dbReference type="ARBA" id="ARBA00013229"/>
    </source>
</evidence>
<dbReference type="PANTHER" id="PTHR31321:SF58">
    <property type="entry name" value="METHYLESTERASE, PUTATIVE-RELATED"/>
    <property type="match status" value="1"/>
</dbReference>
<dbReference type="UniPathway" id="UPA00545">
    <property type="reaction ID" value="UER00823"/>
</dbReference>
<feature type="signal peptide" evidence="11">
    <location>
        <begin position="1"/>
        <end position="27"/>
    </location>
</feature>
<dbReference type="Proteomes" id="UP000595662">
    <property type="component" value="Chromosome 6"/>
</dbReference>
<dbReference type="GO" id="GO:0005576">
    <property type="term" value="C:extracellular region"/>
    <property type="evidence" value="ECO:0007669"/>
    <property type="project" value="UniProtKB-SubCell"/>
</dbReference>
<evidence type="ECO:0000256" key="2">
    <source>
        <dbReference type="ARBA" id="ARBA00005184"/>
    </source>
</evidence>
<proteinExistence type="inferred from homology"/>
<evidence type="ECO:0000256" key="9">
    <source>
        <dbReference type="ARBA" id="ARBA00023316"/>
    </source>
</evidence>
<reference evidence="13 14" key="1">
    <citation type="submission" date="2020-08" db="EMBL/GenBank/DDBJ databases">
        <title>The completed genome sequence of the pathogenic ascomycete fungus Penicillium digitatum.</title>
        <authorList>
            <person name="Wang M."/>
        </authorList>
    </citation>
    <scope>NUCLEOTIDE SEQUENCE [LARGE SCALE GENOMIC DNA]</scope>
    <source>
        <strain evidence="13 14">PdW03</strain>
    </source>
</reference>
<name>A0A7T7BPU1_PENDI</name>
<evidence type="ECO:0000256" key="7">
    <source>
        <dbReference type="ARBA" id="ARBA00022801"/>
    </source>
</evidence>
<evidence type="ECO:0000256" key="1">
    <source>
        <dbReference type="ARBA" id="ARBA00004613"/>
    </source>
</evidence>
<keyword evidence="7" id="KW-0378">Hydrolase</keyword>
<keyword evidence="9" id="KW-0961">Cell wall biogenesis/degradation</keyword>
<dbReference type="KEGG" id="pdp:PDIP_02280"/>
<dbReference type="EC" id="3.1.1.11" evidence="4"/>
<sequence>MRVSSVLGFTGLSVAYAISSLAVLAAAAPVIAAPASDISASTSSTSATIDDVKTYSPGADTTWLDSTLMAAGRKADAVKTTFVVNPKAGPYKSVTAAIAALPSDGQEYTIYITAGTYNEQISITRAGKTILRGETKFENDYTENTVTISYSNGKLTSASKDEETPVITATNTDGKGLAIYNINFRNTYPQTPNTAALAADFYGTVQAYGCSFYGFQDTLLANKGTQVFSNCYIEGNIDFIWGYSTAYFYQSVIASNTPGSCIAAMSRPSSAAPGGYVFDSCVVTYTSKYGETFENTWLGRPYSSYSRVIYMNSYLDKHINSEGWHEWSVKSPQTEHVTFGEYNNSGPGSWSGGRASFATSLTKAQADAYSLSNWVGGTSWLDMAAYESVPSYKLPRSL</sequence>
<dbReference type="InterPro" id="IPR012334">
    <property type="entry name" value="Pectin_lyas_fold"/>
</dbReference>
<comment type="catalytic activity">
    <reaction evidence="10">
        <text>[(1-&gt;4)-alpha-D-galacturonosyl methyl ester](n) + n H2O = [(1-&gt;4)-alpha-D-galacturonosyl](n) + n methanol + n H(+)</text>
        <dbReference type="Rhea" id="RHEA:22380"/>
        <dbReference type="Rhea" id="RHEA-COMP:14570"/>
        <dbReference type="Rhea" id="RHEA-COMP:14573"/>
        <dbReference type="ChEBI" id="CHEBI:15377"/>
        <dbReference type="ChEBI" id="CHEBI:15378"/>
        <dbReference type="ChEBI" id="CHEBI:17790"/>
        <dbReference type="ChEBI" id="CHEBI:140522"/>
        <dbReference type="ChEBI" id="CHEBI:140523"/>
        <dbReference type="EC" id="3.1.1.11"/>
    </reaction>
</comment>
<evidence type="ECO:0000256" key="8">
    <source>
        <dbReference type="ARBA" id="ARBA00023085"/>
    </source>
</evidence>
<evidence type="ECO:0000256" key="5">
    <source>
        <dbReference type="ARBA" id="ARBA00022525"/>
    </source>
</evidence>
<dbReference type="EMBL" id="CP060779">
    <property type="protein sequence ID" value="QQK47705.1"/>
    <property type="molecule type" value="Genomic_DNA"/>
</dbReference>
<dbReference type="PANTHER" id="PTHR31321">
    <property type="entry name" value="ACYL-COA THIOESTER HYDROLASE YBHC-RELATED"/>
    <property type="match status" value="1"/>
</dbReference>
<evidence type="ECO:0000256" key="11">
    <source>
        <dbReference type="SAM" id="SignalP"/>
    </source>
</evidence>
<dbReference type="Pfam" id="PF01095">
    <property type="entry name" value="Pectinesterase"/>
    <property type="match status" value="1"/>
</dbReference>
<organism evidence="13 14">
    <name type="scientific">Penicillium digitatum</name>
    <name type="common">Green mold</name>
    <dbReference type="NCBI Taxonomy" id="36651"/>
    <lineage>
        <taxon>Eukaryota</taxon>
        <taxon>Fungi</taxon>
        <taxon>Dikarya</taxon>
        <taxon>Ascomycota</taxon>
        <taxon>Pezizomycotina</taxon>
        <taxon>Eurotiomycetes</taxon>
        <taxon>Eurotiomycetidae</taxon>
        <taxon>Eurotiales</taxon>
        <taxon>Aspergillaceae</taxon>
        <taxon>Penicillium</taxon>
    </lineage>
</organism>
<dbReference type="AlphaFoldDB" id="A0A7T7BPU1"/>
<feature type="domain" description="Pectinesterase catalytic" evidence="12">
    <location>
        <begin position="83"/>
        <end position="377"/>
    </location>
</feature>
<evidence type="ECO:0000256" key="10">
    <source>
        <dbReference type="ARBA" id="ARBA00047928"/>
    </source>
</evidence>
<dbReference type="GO" id="GO:0042545">
    <property type="term" value="P:cell wall modification"/>
    <property type="evidence" value="ECO:0007669"/>
    <property type="project" value="InterPro"/>
</dbReference>
<dbReference type="RefSeq" id="XP_014538977.1">
    <property type="nucleotide sequence ID" value="XM_014683491.1"/>
</dbReference>
<dbReference type="GO" id="GO:0045490">
    <property type="term" value="P:pectin catabolic process"/>
    <property type="evidence" value="ECO:0007669"/>
    <property type="project" value="UniProtKB-UniPathway"/>
</dbReference>
<comment type="similarity">
    <text evidence="3">Belongs to the pectinesterase family.</text>
</comment>
<dbReference type="SUPFAM" id="SSF51126">
    <property type="entry name" value="Pectin lyase-like"/>
    <property type="match status" value="1"/>
</dbReference>
<protein>
    <recommendedName>
        <fullName evidence="4">pectinesterase</fullName>
        <ecNumber evidence="4">3.1.1.11</ecNumber>
    </recommendedName>
</protein>
<evidence type="ECO:0000313" key="13">
    <source>
        <dbReference type="EMBL" id="QQK47705.1"/>
    </source>
</evidence>
<keyword evidence="6 11" id="KW-0732">Signal</keyword>
<dbReference type="FunFam" id="2.160.20.10:FF:000014">
    <property type="entry name" value="Pectinesterase"/>
    <property type="match status" value="1"/>
</dbReference>
<evidence type="ECO:0000256" key="3">
    <source>
        <dbReference type="ARBA" id="ARBA00008891"/>
    </source>
</evidence>
<keyword evidence="5" id="KW-0964">Secreted</keyword>
<feature type="chain" id="PRO_5031460005" description="pectinesterase" evidence="11">
    <location>
        <begin position="28"/>
        <end position="398"/>
    </location>
</feature>
<dbReference type="GeneID" id="26228551"/>